<evidence type="ECO:0000313" key="3">
    <source>
        <dbReference type="EMBL" id="AAV34460.1"/>
    </source>
</evidence>
<dbReference type="Gene3D" id="3.40.50.150">
    <property type="entry name" value="Vaccinia Virus protein VP39"/>
    <property type="match status" value="1"/>
</dbReference>
<gene>
    <name evidence="3" type="ORF">Red7D11_18</name>
</gene>
<dbReference type="SUPFAM" id="SSF53335">
    <property type="entry name" value="S-adenosyl-L-methionine-dependent methyltransferases"/>
    <property type="match status" value="1"/>
</dbReference>
<protein>
    <recommendedName>
        <fullName evidence="4">Secreted protein</fullName>
    </recommendedName>
</protein>
<keyword evidence="1" id="KW-0489">Methyltransferase</keyword>
<reference evidence="3" key="1">
    <citation type="journal article" date="2004" name="Environ. Microbiol.">
        <title>Different SAR86 subgroups harbour divergent proteorhodopsins.</title>
        <authorList>
            <person name="Sabehi G."/>
            <person name="Beja O."/>
            <person name="Suzuki M.T."/>
            <person name="Preston C.M."/>
            <person name="DeLong E.F."/>
        </authorList>
    </citation>
    <scope>NUCLEOTIDE SEQUENCE</scope>
</reference>
<proteinExistence type="predicted"/>
<name>Q5UF68_9PROT</name>
<evidence type="ECO:0000256" key="1">
    <source>
        <dbReference type="ARBA" id="ARBA00022603"/>
    </source>
</evidence>
<evidence type="ECO:0000256" key="2">
    <source>
        <dbReference type="ARBA" id="ARBA00022679"/>
    </source>
</evidence>
<dbReference type="GO" id="GO:0005886">
    <property type="term" value="C:plasma membrane"/>
    <property type="evidence" value="ECO:0007669"/>
    <property type="project" value="TreeGrafter"/>
</dbReference>
<dbReference type="InterPro" id="IPR029063">
    <property type="entry name" value="SAM-dependent_MTases_sf"/>
</dbReference>
<dbReference type="GO" id="GO:0032259">
    <property type="term" value="P:methylation"/>
    <property type="evidence" value="ECO:0007669"/>
    <property type="project" value="UniProtKB-KW"/>
</dbReference>
<evidence type="ECO:0008006" key="4">
    <source>
        <dbReference type="Google" id="ProtNLM"/>
    </source>
</evidence>
<sequence>MLDVKGFLSDKEAKKLQELFLNVHHLGAVLEIGTYCGKSTLNFAHVAKEINGLVYTVDHHMGSEEHQLGEEYHDEDLYDERIEKFNTLPEFLKNIRSSNLYKYVIPVINNSIETSKTFSESISLLFIDGGHSHEAAMCDYNSWKDKISSGGLLVIHDVFPNPEDGGRPPFEIYSTAQKSKDFVDLGIYETLGVLKRI</sequence>
<dbReference type="GO" id="GO:0071770">
    <property type="term" value="P:DIM/DIP cell wall layer assembly"/>
    <property type="evidence" value="ECO:0007669"/>
    <property type="project" value="TreeGrafter"/>
</dbReference>
<organism evidence="3">
    <name type="scientific">uncultured proteobacterium RedeBAC7D11</name>
    <dbReference type="NCBI Taxonomy" id="295350"/>
    <lineage>
        <taxon>Bacteria</taxon>
        <taxon>Pseudomonadati</taxon>
        <taxon>Pseudomonadota</taxon>
        <taxon>environmental samples</taxon>
    </lineage>
</organism>
<dbReference type="Pfam" id="PF13578">
    <property type="entry name" value="Methyltransf_24"/>
    <property type="match status" value="1"/>
</dbReference>
<dbReference type="GO" id="GO:0008168">
    <property type="term" value="F:methyltransferase activity"/>
    <property type="evidence" value="ECO:0007669"/>
    <property type="project" value="UniProtKB-KW"/>
</dbReference>
<dbReference type="EMBL" id="AY744396">
    <property type="protein sequence ID" value="AAV34460.1"/>
    <property type="molecule type" value="Genomic_DNA"/>
</dbReference>
<accession>Q5UF68</accession>
<dbReference type="PANTHER" id="PTHR40048:SF1">
    <property type="entry name" value="RHAMNOSYL O-METHYLTRANSFERASE"/>
    <property type="match status" value="1"/>
</dbReference>
<dbReference type="AlphaFoldDB" id="Q5UF68"/>
<keyword evidence="2" id="KW-0808">Transferase</keyword>
<dbReference type="PANTHER" id="PTHR40048">
    <property type="entry name" value="RHAMNOSYL O-METHYLTRANSFERASE"/>
    <property type="match status" value="1"/>
</dbReference>